<evidence type="ECO:0000313" key="2">
    <source>
        <dbReference type="EMBL" id="GGG90448.1"/>
    </source>
</evidence>
<reference evidence="2" key="2">
    <citation type="submission" date="2020-09" db="EMBL/GenBank/DDBJ databases">
        <authorList>
            <person name="Sun Q."/>
            <person name="Zhou Y."/>
        </authorList>
    </citation>
    <scope>NUCLEOTIDE SEQUENCE</scope>
    <source>
        <strain evidence="2">CGMCC 1.15763</strain>
    </source>
</reference>
<dbReference type="Pfam" id="PF03781">
    <property type="entry name" value="FGE-sulfatase"/>
    <property type="match status" value="1"/>
</dbReference>
<reference evidence="2" key="1">
    <citation type="journal article" date="2014" name="Int. J. Syst. Evol. Microbiol.">
        <title>Complete genome sequence of Corynebacterium casei LMG S-19264T (=DSM 44701T), isolated from a smear-ripened cheese.</title>
        <authorList>
            <consortium name="US DOE Joint Genome Institute (JGI-PGF)"/>
            <person name="Walter F."/>
            <person name="Albersmeier A."/>
            <person name="Kalinowski J."/>
            <person name="Ruckert C."/>
        </authorList>
    </citation>
    <scope>NUCLEOTIDE SEQUENCE</scope>
    <source>
        <strain evidence="2">CGMCC 1.15763</strain>
    </source>
</reference>
<gene>
    <name evidence="2" type="primary">gldK</name>
    <name evidence="2" type="ORF">GCM10011416_03790</name>
</gene>
<sequence>MSTILYSCGSNDRGELTGVSTKAKWYAEKPLGMVLIPEGAVSVEVKDPIDNSVKVQTKSVSAFYMDETEITNRQYKQFIEWVKDSVVRSKLAEQAEIAELLSDNPNPSKNRRGIYRYAYLKKKESKKRKLSVYDQYMYENYYFLDDLEEAKELNWNVPIIWNPQSFPDVDYVEVMDSLYLRKEQTEKGIRRFDPSKLNYRYKTRDDQKKTIEKVLNIYPDTAVWVKDFTDSRNEPMRKNYFSHPAFLDYPVVGVTWEQAIAFCNWRTRYKNQFLEESTKSKRFNIAPFRLPTEAEWELAAKGGKDVTVKYSWGTNSLVTDKGCFLANFKPKEGNYTEDRGLYTVLAKHYAPNDYGLYNMSGNVAEWTSSSYNLVKDVNVSSVNPFKNDKSTSSKITKGGSWKDVDYFLEIGSRDFENKDTPRSYIGFRTVRDYIKN</sequence>
<dbReference type="InterPro" id="IPR005532">
    <property type="entry name" value="SUMF_dom"/>
</dbReference>
<dbReference type="PANTHER" id="PTHR23150">
    <property type="entry name" value="SULFATASE MODIFYING FACTOR 1, 2"/>
    <property type="match status" value="1"/>
</dbReference>
<comment type="caution">
    <text evidence="2">The sequence shown here is derived from an EMBL/GenBank/DDBJ whole genome shotgun (WGS) entry which is preliminary data.</text>
</comment>
<dbReference type="EMBL" id="BMJW01000001">
    <property type="protein sequence ID" value="GGG90448.1"/>
    <property type="molecule type" value="Genomic_DNA"/>
</dbReference>
<dbReference type="InterPro" id="IPR019866">
    <property type="entry name" value="Glid_motil-assoc_lipo_GldK"/>
</dbReference>
<dbReference type="Gene3D" id="3.90.1580.10">
    <property type="entry name" value="paralog of FGE (formylglycine-generating enzyme)"/>
    <property type="match status" value="2"/>
</dbReference>
<accession>A0A917MDH1</accession>
<dbReference type="Proteomes" id="UP000633278">
    <property type="component" value="Unassembled WGS sequence"/>
</dbReference>
<feature type="domain" description="Sulfatase-modifying factor enzyme-like" evidence="1">
    <location>
        <begin position="32"/>
        <end position="431"/>
    </location>
</feature>
<name>A0A917MDH1_9FLAO</name>
<keyword evidence="3" id="KW-1185">Reference proteome</keyword>
<dbReference type="GO" id="GO:0120147">
    <property type="term" value="F:formylglycine-generating oxidase activity"/>
    <property type="evidence" value="ECO:0007669"/>
    <property type="project" value="TreeGrafter"/>
</dbReference>
<dbReference type="AlphaFoldDB" id="A0A917MDH1"/>
<proteinExistence type="predicted"/>
<evidence type="ECO:0000313" key="3">
    <source>
        <dbReference type="Proteomes" id="UP000633278"/>
    </source>
</evidence>
<dbReference type="NCBIfam" id="TIGR03525">
    <property type="entry name" value="GldK"/>
    <property type="match status" value="1"/>
</dbReference>
<dbReference type="PANTHER" id="PTHR23150:SF19">
    <property type="entry name" value="FORMYLGLYCINE-GENERATING ENZYME"/>
    <property type="match status" value="1"/>
</dbReference>
<organism evidence="2 3">
    <name type="scientific">Polaribacter pacificus</name>
    <dbReference type="NCBI Taxonomy" id="1775173"/>
    <lineage>
        <taxon>Bacteria</taxon>
        <taxon>Pseudomonadati</taxon>
        <taxon>Bacteroidota</taxon>
        <taxon>Flavobacteriia</taxon>
        <taxon>Flavobacteriales</taxon>
        <taxon>Flavobacteriaceae</taxon>
    </lineage>
</organism>
<dbReference type="SUPFAM" id="SSF56436">
    <property type="entry name" value="C-type lectin-like"/>
    <property type="match status" value="1"/>
</dbReference>
<dbReference type="InterPro" id="IPR016187">
    <property type="entry name" value="CTDL_fold"/>
</dbReference>
<dbReference type="InterPro" id="IPR042095">
    <property type="entry name" value="SUMF_sf"/>
</dbReference>
<dbReference type="InterPro" id="IPR051043">
    <property type="entry name" value="Sulfatase_Mod_Factor_Kinase"/>
</dbReference>
<evidence type="ECO:0000259" key="1">
    <source>
        <dbReference type="Pfam" id="PF03781"/>
    </source>
</evidence>
<protein>
    <submittedName>
        <fullName evidence="2">Gliding motility lipoprotein GldK</fullName>
    </submittedName>
</protein>
<keyword evidence="2" id="KW-0449">Lipoprotein</keyword>